<evidence type="ECO:0000256" key="4">
    <source>
        <dbReference type="ARBA" id="ARBA00022692"/>
    </source>
</evidence>
<feature type="transmembrane region" description="Helical" evidence="7">
    <location>
        <begin position="141"/>
        <end position="168"/>
    </location>
</feature>
<sequence>MNPTGDFFLRIPLGDGVKWLIDWLKDNVSFLFDAFSFVMTFLIDGLSDLLLLLPALLMVVVFGLLSLVFRSWKFAIATVLFFLFALAIDVWEPMMQTMAQVIVATACAIVIAVPLGILAGVSRTVSTIVRPVLDFMQTMPAFVYLIPAVTFFSIGVVPGIFSTIIFALPPGVRMTELGIRQVDGETVEAGESFGATPGQILTGIQLPLAIPTIMAGINQVIMLSLSMAVIAGMVGADGLGKLVVQGINTMNLPLGVEAGVGVVLLAVFLDRLTAALGNPGSYPSSLIALIRASLARSAAARADAEAAEAEEPVPAAA</sequence>
<reference evidence="9 10" key="1">
    <citation type="submission" date="2024-09" db="EMBL/GenBank/DDBJ databases">
        <authorList>
            <person name="Sun Q."/>
            <person name="Mori K."/>
        </authorList>
    </citation>
    <scope>NUCLEOTIDE SEQUENCE [LARGE SCALE GENOMIC DNA]</scope>
    <source>
        <strain evidence="9 10">CICC 10874</strain>
    </source>
</reference>
<dbReference type="EMBL" id="JBHLSV010000001">
    <property type="protein sequence ID" value="MFC0672507.1"/>
    <property type="molecule type" value="Genomic_DNA"/>
</dbReference>
<accession>A0ABV6R800</accession>
<keyword evidence="4 7" id="KW-0812">Transmembrane</keyword>
<gene>
    <name evidence="9" type="ORF">ACFFF6_00905</name>
</gene>
<keyword evidence="6 7" id="KW-0472">Membrane</keyword>
<name>A0ABV6R800_9MICO</name>
<dbReference type="PANTHER" id="PTHR47737">
    <property type="entry name" value="GLYCINE BETAINE/PROLINE BETAINE TRANSPORT SYSTEM PERMEASE PROTEIN PROW"/>
    <property type="match status" value="1"/>
</dbReference>
<dbReference type="Pfam" id="PF00528">
    <property type="entry name" value="BPD_transp_1"/>
    <property type="match status" value="1"/>
</dbReference>
<comment type="caution">
    <text evidence="9">The sequence shown here is derived from an EMBL/GenBank/DDBJ whole genome shotgun (WGS) entry which is preliminary data.</text>
</comment>
<dbReference type="Gene3D" id="1.10.3720.10">
    <property type="entry name" value="MetI-like"/>
    <property type="match status" value="1"/>
</dbReference>
<evidence type="ECO:0000256" key="6">
    <source>
        <dbReference type="ARBA" id="ARBA00023136"/>
    </source>
</evidence>
<feature type="transmembrane region" description="Helical" evidence="7">
    <location>
        <begin position="50"/>
        <end position="68"/>
    </location>
</feature>
<keyword evidence="3" id="KW-1003">Cell membrane</keyword>
<proteinExistence type="inferred from homology"/>
<dbReference type="InterPro" id="IPR000515">
    <property type="entry name" value="MetI-like"/>
</dbReference>
<keyword evidence="2 7" id="KW-0813">Transport</keyword>
<protein>
    <submittedName>
        <fullName evidence="9">ABC transporter permease</fullName>
    </submittedName>
</protein>
<keyword evidence="10" id="KW-1185">Reference proteome</keyword>
<evidence type="ECO:0000256" key="1">
    <source>
        <dbReference type="ARBA" id="ARBA00004141"/>
    </source>
</evidence>
<evidence type="ECO:0000256" key="7">
    <source>
        <dbReference type="RuleBase" id="RU363032"/>
    </source>
</evidence>
<evidence type="ECO:0000256" key="2">
    <source>
        <dbReference type="ARBA" id="ARBA00022448"/>
    </source>
</evidence>
<feature type="transmembrane region" description="Helical" evidence="7">
    <location>
        <begin position="252"/>
        <end position="269"/>
    </location>
</feature>
<dbReference type="InterPro" id="IPR035906">
    <property type="entry name" value="MetI-like_sf"/>
</dbReference>
<organism evidence="9 10">
    <name type="scientific">Brachybacterium hainanense</name>
    <dbReference type="NCBI Taxonomy" id="1541174"/>
    <lineage>
        <taxon>Bacteria</taxon>
        <taxon>Bacillati</taxon>
        <taxon>Actinomycetota</taxon>
        <taxon>Actinomycetes</taxon>
        <taxon>Micrococcales</taxon>
        <taxon>Dermabacteraceae</taxon>
        <taxon>Brachybacterium</taxon>
    </lineage>
</organism>
<dbReference type="PROSITE" id="PS50928">
    <property type="entry name" value="ABC_TM1"/>
    <property type="match status" value="1"/>
</dbReference>
<comment type="similarity">
    <text evidence="7">Belongs to the binding-protein-dependent transport system permease family.</text>
</comment>
<keyword evidence="5 7" id="KW-1133">Transmembrane helix</keyword>
<evidence type="ECO:0000259" key="8">
    <source>
        <dbReference type="PROSITE" id="PS50928"/>
    </source>
</evidence>
<feature type="transmembrane region" description="Helical" evidence="7">
    <location>
        <begin position="220"/>
        <end position="240"/>
    </location>
</feature>
<evidence type="ECO:0000313" key="9">
    <source>
        <dbReference type="EMBL" id="MFC0672507.1"/>
    </source>
</evidence>
<feature type="domain" description="ABC transmembrane type-1" evidence="8">
    <location>
        <begin position="94"/>
        <end position="273"/>
    </location>
</feature>
<dbReference type="PANTHER" id="PTHR47737:SF1">
    <property type="entry name" value="GLYCINE BETAINE_PROLINE BETAINE TRANSPORT SYSTEM PERMEASE PROTEIN PROW"/>
    <property type="match status" value="1"/>
</dbReference>
<dbReference type="SUPFAM" id="SSF161098">
    <property type="entry name" value="MetI-like"/>
    <property type="match status" value="1"/>
</dbReference>
<dbReference type="Proteomes" id="UP001589793">
    <property type="component" value="Unassembled WGS sequence"/>
</dbReference>
<evidence type="ECO:0000256" key="3">
    <source>
        <dbReference type="ARBA" id="ARBA00022475"/>
    </source>
</evidence>
<feature type="transmembrane region" description="Helical" evidence="7">
    <location>
        <begin position="74"/>
        <end position="91"/>
    </location>
</feature>
<evidence type="ECO:0000256" key="5">
    <source>
        <dbReference type="ARBA" id="ARBA00022989"/>
    </source>
</evidence>
<dbReference type="RefSeq" id="WP_376977334.1">
    <property type="nucleotide sequence ID" value="NZ_JBHLSV010000001.1"/>
</dbReference>
<evidence type="ECO:0000313" key="10">
    <source>
        <dbReference type="Proteomes" id="UP001589793"/>
    </source>
</evidence>
<comment type="subcellular location">
    <subcellularLocation>
        <location evidence="7">Cell membrane</location>
        <topology evidence="7">Multi-pass membrane protein</topology>
    </subcellularLocation>
    <subcellularLocation>
        <location evidence="1">Membrane</location>
        <topology evidence="1">Multi-pass membrane protein</topology>
    </subcellularLocation>
</comment>
<dbReference type="CDD" id="cd06261">
    <property type="entry name" value="TM_PBP2"/>
    <property type="match status" value="1"/>
</dbReference>
<feature type="transmembrane region" description="Helical" evidence="7">
    <location>
        <begin position="98"/>
        <end position="121"/>
    </location>
</feature>